<evidence type="ECO:0000313" key="4">
    <source>
        <dbReference type="EMBL" id="RNM31149.1"/>
    </source>
</evidence>
<dbReference type="Gene3D" id="2.160.20.10">
    <property type="entry name" value="Single-stranded right-handed beta-helix, Pectin lyase-like"/>
    <property type="match status" value="1"/>
</dbReference>
<feature type="region of interest" description="Disordered" evidence="1">
    <location>
        <begin position="399"/>
        <end position="421"/>
    </location>
</feature>
<comment type="caution">
    <text evidence="4">The sequence shown here is derived from an EMBL/GenBank/DDBJ whole genome shotgun (WGS) entry which is preliminary data.</text>
</comment>
<feature type="compositionally biased region" description="Low complexity" evidence="1">
    <location>
        <begin position="40"/>
        <end position="55"/>
    </location>
</feature>
<evidence type="ECO:0000256" key="3">
    <source>
        <dbReference type="SAM" id="SignalP"/>
    </source>
</evidence>
<feature type="transmembrane region" description="Helical" evidence="2">
    <location>
        <begin position="449"/>
        <end position="466"/>
    </location>
</feature>
<feature type="compositionally biased region" description="Polar residues" evidence="1">
    <location>
        <begin position="409"/>
        <end position="421"/>
    </location>
</feature>
<dbReference type="Proteomes" id="UP000276568">
    <property type="component" value="Unassembled WGS sequence"/>
</dbReference>
<dbReference type="SUPFAM" id="SSF51126">
    <property type="entry name" value="Pectin lyase-like"/>
    <property type="match status" value="1"/>
</dbReference>
<evidence type="ECO:0000256" key="1">
    <source>
        <dbReference type="SAM" id="MobiDB-lite"/>
    </source>
</evidence>
<name>A0A3N0I299_9FIRM</name>
<dbReference type="OrthoDB" id="9803285at2"/>
<feature type="signal peptide" evidence="3">
    <location>
        <begin position="1"/>
        <end position="29"/>
    </location>
</feature>
<keyword evidence="2" id="KW-1133">Transmembrane helix</keyword>
<dbReference type="RefSeq" id="WP_128519330.1">
    <property type="nucleotide sequence ID" value="NZ_JALFCT010000025.1"/>
</dbReference>
<accession>A0A3N0I299</accession>
<evidence type="ECO:0000313" key="5">
    <source>
        <dbReference type="Proteomes" id="UP000276568"/>
    </source>
</evidence>
<keyword evidence="3" id="KW-0732">Signal</keyword>
<organism evidence="4 5">
    <name type="scientific">Absicoccus porci</name>
    <dbReference type="NCBI Taxonomy" id="2486576"/>
    <lineage>
        <taxon>Bacteria</taxon>
        <taxon>Bacillati</taxon>
        <taxon>Bacillota</taxon>
        <taxon>Erysipelotrichia</taxon>
        <taxon>Erysipelotrichales</taxon>
        <taxon>Erysipelotrichaceae</taxon>
        <taxon>Absicoccus</taxon>
    </lineage>
</organism>
<evidence type="ECO:0008006" key="6">
    <source>
        <dbReference type="Google" id="ProtNLM"/>
    </source>
</evidence>
<keyword evidence="2" id="KW-0472">Membrane</keyword>
<dbReference type="AlphaFoldDB" id="A0A3N0I299"/>
<feature type="chain" id="PRO_5018159446" description="Right-handed parallel beta-helix repeat-containing protein" evidence="3">
    <location>
        <begin position="30"/>
        <end position="471"/>
    </location>
</feature>
<keyword evidence="5" id="KW-1185">Reference proteome</keyword>
<dbReference type="InterPro" id="IPR012334">
    <property type="entry name" value="Pectin_lyas_fold"/>
</dbReference>
<evidence type="ECO:0000256" key="2">
    <source>
        <dbReference type="SAM" id="Phobius"/>
    </source>
</evidence>
<proteinExistence type="predicted"/>
<dbReference type="EMBL" id="RJQC01000001">
    <property type="protein sequence ID" value="RNM31149.1"/>
    <property type="molecule type" value="Genomic_DNA"/>
</dbReference>
<gene>
    <name evidence="4" type="ORF">EDX97_00815</name>
</gene>
<sequence length="471" mass="52222">MNHKQMLKVFAVPVSAAFIMGIGHQVVLADETEQPIDATETVDTTTEQSTTMDQSPIQQQDVNASATVAPQQTSNVWIGQQGYASLEEAVKNSNDGDTITLGEGRFTLYNSPNIQSYTKGKSLTFIGQGIDKTYWGIGATVPDPSKFGTEYNGDYSFDGAKTVTFKDMTLQSKAKIDYLGFIRIDDTIVEDCKINGKTFYWGYKTAIFKNTTFDDTDTDYAIWTYSSPIMTFDGCTFHGAGKYINVYTDYSTGKENRTVNINNCTFITQKHNKSALNINDSNMGNYKYYVNFTGHNVTEGIQPHTLTCSRLFGFSNNKNNSGRLVVKMDGVPIWQDAKMVSHSIDTANDKYTDGYKDDAFDYTYGEWVKQEDGSFKRHVKRVCQYCGYAEEYDEIKAAPVKPTEDSKSQETPASKAPTTVNTMSKVTPNKVNAVKATTNDVDTSVQTNIGLSILGVFAGIAGILGYRKKNK</sequence>
<reference evidence="4 5" key="1">
    <citation type="submission" date="2018-11" db="EMBL/GenBank/DDBJ databases">
        <title>Clostridium sp. nov., a member of the family Erysipelotrichaceae isolated from pig faeces.</title>
        <authorList>
            <person name="Chang Y.-H."/>
        </authorList>
    </citation>
    <scope>NUCLEOTIDE SEQUENCE [LARGE SCALE GENOMIC DNA]</scope>
    <source>
        <strain evidence="4 5">YH-panp20</strain>
    </source>
</reference>
<protein>
    <recommendedName>
        <fullName evidence="6">Right-handed parallel beta-helix repeat-containing protein</fullName>
    </recommendedName>
</protein>
<feature type="region of interest" description="Disordered" evidence="1">
    <location>
        <begin position="40"/>
        <end position="64"/>
    </location>
</feature>
<dbReference type="InterPro" id="IPR011050">
    <property type="entry name" value="Pectin_lyase_fold/virulence"/>
</dbReference>
<keyword evidence="2" id="KW-0812">Transmembrane</keyword>